<reference evidence="1 2" key="1">
    <citation type="submission" date="2020-10" db="EMBL/GenBank/DDBJ databases">
        <title>Streptomyces chromofuscus complate genome analysis.</title>
        <authorList>
            <person name="Anwar N."/>
        </authorList>
    </citation>
    <scope>NUCLEOTIDE SEQUENCE [LARGE SCALE GENOMIC DNA]</scope>
    <source>
        <strain evidence="1 2">DSM 40273</strain>
    </source>
</reference>
<evidence type="ECO:0000313" key="2">
    <source>
        <dbReference type="Proteomes" id="UP000594008"/>
    </source>
</evidence>
<evidence type="ECO:0000313" key="1">
    <source>
        <dbReference type="EMBL" id="QOV47673.1"/>
    </source>
</evidence>
<keyword evidence="2" id="KW-1185">Reference proteome</keyword>
<proteinExistence type="predicted"/>
<dbReference type="Proteomes" id="UP000594008">
    <property type="component" value="Chromosome"/>
</dbReference>
<organism evidence="1 2">
    <name type="scientific">Streptomyces chromofuscus</name>
    <dbReference type="NCBI Taxonomy" id="42881"/>
    <lineage>
        <taxon>Bacteria</taxon>
        <taxon>Bacillati</taxon>
        <taxon>Actinomycetota</taxon>
        <taxon>Actinomycetes</taxon>
        <taxon>Kitasatosporales</taxon>
        <taxon>Streptomycetaceae</taxon>
        <taxon>Streptomyces</taxon>
    </lineage>
</organism>
<accession>A0A7M2TIA5</accession>
<name>A0A7M2TIA5_STRCW</name>
<gene>
    <name evidence="1" type="ORF">IPT68_19240</name>
</gene>
<dbReference type="AlphaFoldDB" id="A0A7M2TIA5"/>
<dbReference type="EMBL" id="CP063374">
    <property type="protein sequence ID" value="QOV47673.1"/>
    <property type="molecule type" value="Genomic_DNA"/>
</dbReference>
<dbReference type="KEGG" id="schf:IPT68_19240"/>
<protein>
    <submittedName>
        <fullName evidence="1">Uncharacterized protein</fullName>
    </submittedName>
</protein>
<sequence length="84" mass="8786">MASQQRGGGAAGHAVTLGPYTYIPAPAHCSASVGGTLTKDGPPVTLRATEPILRHFLDVMAELEEDLARRWIGSHSASGFTPTK</sequence>